<feature type="region of interest" description="Disordered" evidence="1">
    <location>
        <begin position="187"/>
        <end position="224"/>
    </location>
</feature>
<dbReference type="EMBL" id="CAJJDO010000018">
    <property type="protein sequence ID" value="CAD8148959.1"/>
    <property type="molecule type" value="Genomic_DNA"/>
</dbReference>
<feature type="compositionally biased region" description="Polar residues" evidence="1">
    <location>
        <begin position="285"/>
        <end position="297"/>
    </location>
</feature>
<protein>
    <submittedName>
        <fullName evidence="2">Uncharacterized protein</fullName>
    </submittedName>
</protein>
<name>A0A8S1TDE9_9CILI</name>
<feature type="compositionally biased region" description="Low complexity" evidence="1">
    <location>
        <begin position="200"/>
        <end position="212"/>
    </location>
</feature>
<feature type="compositionally biased region" description="Polar residues" evidence="1">
    <location>
        <begin position="111"/>
        <end position="145"/>
    </location>
</feature>
<keyword evidence="3" id="KW-1185">Reference proteome</keyword>
<evidence type="ECO:0000313" key="3">
    <source>
        <dbReference type="Proteomes" id="UP000689195"/>
    </source>
</evidence>
<feature type="region of interest" description="Disordered" evidence="1">
    <location>
        <begin position="72"/>
        <end position="154"/>
    </location>
</feature>
<feature type="compositionally biased region" description="Polar residues" evidence="1">
    <location>
        <begin position="90"/>
        <end position="104"/>
    </location>
</feature>
<dbReference type="AlphaFoldDB" id="A0A8S1TDE9"/>
<accession>A0A8S1TDE9</accession>
<evidence type="ECO:0000313" key="2">
    <source>
        <dbReference type="EMBL" id="CAD8148959.1"/>
    </source>
</evidence>
<organism evidence="2 3">
    <name type="scientific">Paramecium pentaurelia</name>
    <dbReference type="NCBI Taxonomy" id="43138"/>
    <lineage>
        <taxon>Eukaryota</taxon>
        <taxon>Sar</taxon>
        <taxon>Alveolata</taxon>
        <taxon>Ciliophora</taxon>
        <taxon>Intramacronucleata</taxon>
        <taxon>Oligohymenophorea</taxon>
        <taxon>Peniculida</taxon>
        <taxon>Parameciidae</taxon>
        <taxon>Paramecium</taxon>
    </lineage>
</organism>
<reference evidence="2" key="1">
    <citation type="submission" date="2021-01" db="EMBL/GenBank/DDBJ databases">
        <authorList>
            <consortium name="Genoscope - CEA"/>
            <person name="William W."/>
        </authorList>
    </citation>
    <scope>NUCLEOTIDE SEQUENCE</scope>
</reference>
<dbReference type="OrthoDB" id="307163at2759"/>
<feature type="region of interest" description="Disordered" evidence="1">
    <location>
        <begin position="277"/>
        <end position="321"/>
    </location>
</feature>
<evidence type="ECO:0000256" key="1">
    <source>
        <dbReference type="SAM" id="MobiDB-lite"/>
    </source>
</evidence>
<sequence>MQSVCNKFVMDMTDTRMGPEQKCRNCQFMKKEHNQSNSQQLPSNVSNQNKVSDIMKKFSGPNNQVQEKFQGAVRSSVQQKKLEEKIPPQMQVSQTTNQSDQSNVPIRKIESQTISNESSSQPEQNKNQIQLEKQQSNTSKQGDINQIQQPPKQQVQIETAPFQTKLANNPFLKNDKQSQNQVAFSKPSVQNKMPGEEQKQQQTIQNKFQQQNEQKKNVVSEDQNQRSNFQEIKNAFAKQSPLVQEDSITGYKQSSNKQQQIGNNFQGRPINMPIIGFGPPPVKKISNQQEPESSLEQQMIERPFIQQKKNKRTIEEFSDLN</sequence>
<comment type="caution">
    <text evidence="2">The sequence shown here is derived from an EMBL/GenBank/DDBJ whole genome shotgun (WGS) entry which is preliminary data.</text>
</comment>
<proteinExistence type="predicted"/>
<gene>
    <name evidence="2" type="ORF">PPENT_87.1.T0180328</name>
</gene>
<dbReference type="Proteomes" id="UP000689195">
    <property type="component" value="Unassembled WGS sequence"/>
</dbReference>